<dbReference type="InterPro" id="IPR050922">
    <property type="entry name" value="LytR/CpsA/Psr_CW_biosynth"/>
</dbReference>
<keyword evidence="6" id="KW-1185">Reference proteome</keyword>
<feature type="region of interest" description="Disordered" evidence="2">
    <location>
        <begin position="34"/>
        <end position="61"/>
    </location>
</feature>
<dbReference type="RefSeq" id="WP_203984940.1">
    <property type="nucleotide sequence ID" value="NZ_BOOU01000042.1"/>
</dbReference>
<comment type="similarity">
    <text evidence="1">Belongs to the LytR/CpsA/Psr (LCP) family.</text>
</comment>
<dbReference type="Proteomes" id="UP000655287">
    <property type="component" value="Unassembled WGS sequence"/>
</dbReference>
<dbReference type="InterPro" id="IPR004474">
    <property type="entry name" value="LytR_CpsA_psr"/>
</dbReference>
<protein>
    <recommendedName>
        <fullName evidence="4">Cell envelope-related transcriptional attenuator domain-containing protein</fullName>
    </recommendedName>
</protein>
<sequence>MDDLKMLRDLGRDLEHEPADLLARQRDRLLAMSMAGSGPDHSGRRARLPRTTRAGRSAGGGLPVRRRRWAWAAAAAAVAAVTVAIAVVPAMLVRGSVPAARVVAGPSWDRPAKQGTSTNVLLVASDRPSPQSGLGVRADAIMLLHLAADPRRTMVITIPRRSVVRIPSCPAATGGTAPRLDMINRTLDIGGLECVWKTVESLTGLHVDHAVEVGYSGFAAIVDAMGGVSVKLPAAIDDPKAKLRLPAGTSVLDGAQALGYVRSRAAGDGSDLARTRRQAALLLELLRKATAESVLDDPARLARLLEAVSRSITTDRELDVATMTSMAQALGSAGPDIRFVDVPWEPYVNDRNLPQWKQPEADRLFATLAKD</sequence>
<keyword evidence="3" id="KW-0472">Membrane</keyword>
<dbReference type="Gene3D" id="3.40.630.190">
    <property type="entry name" value="LCP protein"/>
    <property type="match status" value="1"/>
</dbReference>
<evidence type="ECO:0000256" key="2">
    <source>
        <dbReference type="SAM" id="MobiDB-lite"/>
    </source>
</evidence>
<name>A0A919UYB9_9ACTN</name>
<dbReference type="EMBL" id="BOOU01000042">
    <property type="protein sequence ID" value="GII77891.1"/>
    <property type="molecule type" value="Genomic_DNA"/>
</dbReference>
<proteinExistence type="inferred from homology"/>
<dbReference type="PANTHER" id="PTHR33392:SF6">
    <property type="entry name" value="POLYISOPRENYL-TEICHOIC ACID--PEPTIDOGLYCAN TEICHOIC ACID TRANSFERASE TAGU"/>
    <property type="match status" value="1"/>
</dbReference>
<gene>
    <name evidence="5" type="ORF">Sru01_28730</name>
</gene>
<dbReference type="AlphaFoldDB" id="A0A919UYB9"/>
<dbReference type="Pfam" id="PF03816">
    <property type="entry name" value="LytR_cpsA_psr"/>
    <property type="match status" value="1"/>
</dbReference>
<feature type="transmembrane region" description="Helical" evidence="3">
    <location>
        <begin position="69"/>
        <end position="92"/>
    </location>
</feature>
<dbReference type="PANTHER" id="PTHR33392">
    <property type="entry name" value="POLYISOPRENYL-TEICHOIC ACID--PEPTIDOGLYCAN TEICHOIC ACID TRANSFERASE TAGU"/>
    <property type="match status" value="1"/>
</dbReference>
<evidence type="ECO:0000256" key="3">
    <source>
        <dbReference type="SAM" id="Phobius"/>
    </source>
</evidence>
<dbReference type="NCBIfam" id="TIGR00350">
    <property type="entry name" value="lytR_cpsA_psr"/>
    <property type="match status" value="1"/>
</dbReference>
<feature type="domain" description="Cell envelope-related transcriptional attenuator" evidence="4">
    <location>
        <begin position="137"/>
        <end position="289"/>
    </location>
</feature>
<evidence type="ECO:0000259" key="4">
    <source>
        <dbReference type="Pfam" id="PF03816"/>
    </source>
</evidence>
<organism evidence="5 6">
    <name type="scientific">Sphaerisporangium rufum</name>
    <dbReference type="NCBI Taxonomy" id="1381558"/>
    <lineage>
        <taxon>Bacteria</taxon>
        <taxon>Bacillati</taxon>
        <taxon>Actinomycetota</taxon>
        <taxon>Actinomycetes</taxon>
        <taxon>Streptosporangiales</taxon>
        <taxon>Streptosporangiaceae</taxon>
        <taxon>Sphaerisporangium</taxon>
    </lineage>
</organism>
<keyword evidence="3" id="KW-1133">Transmembrane helix</keyword>
<evidence type="ECO:0000256" key="1">
    <source>
        <dbReference type="ARBA" id="ARBA00006068"/>
    </source>
</evidence>
<reference evidence="5" key="1">
    <citation type="submission" date="2021-01" db="EMBL/GenBank/DDBJ databases">
        <title>Whole genome shotgun sequence of Sphaerisporangium rufum NBRC 109079.</title>
        <authorList>
            <person name="Komaki H."/>
            <person name="Tamura T."/>
        </authorList>
    </citation>
    <scope>NUCLEOTIDE SEQUENCE</scope>
    <source>
        <strain evidence="5">NBRC 109079</strain>
    </source>
</reference>
<evidence type="ECO:0000313" key="6">
    <source>
        <dbReference type="Proteomes" id="UP000655287"/>
    </source>
</evidence>
<accession>A0A919UYB9</accession>
<comment type="caution">
    <text evidence="5">The sequence shown here is derived from an EMBL/GenBank/DDBJ whole genome shotgun (WGS) entry which is preliminary data.</text>
</comment>
<evidence type="ECO:0000313" key="5">
    <source>
        <dbReference type="EMBL" id="GII77891.1"/>
    </source>
</evidence>
<keyword evidence="3" id="KW-0812">Transmembrane</keyword>